<evidence type="ECO:0000259" key="1">
    <source>
        <dbReference type="Pfam" id="PF02470"/>
    </source>
</evidence>
<dbReference type="RefSeq" id="WP_007239170.1">
    <property type="nucleotide sequence ID" value="NZ_BAFB01000130.1"/>
</dbReference>
<dbReference type="AlphaFoldDB" id="H5TN84"/>
<protein>
    <submittedName>
        <fullName evidence="3">Mce family protein</fullName>
    </submittedName>
</protein>
<dbReference type="EMBL" id="BAFB01000130">
    <property type="protein sequence ID" value="GAB34942.1"/>
    <property type="molecule type" value="Genomic_DNA"/>
</dbReference>
<feature type="domain" description="Mce/MlaD" evidence="1">
    <location>
        <begin position="35"/>
        <end position="112"/>
    </location>
</feature>
<dbReference type="GO" id="GO:0005576">
    <property type="term" value="C:extracellular region"/>
    <property type="evidence" value="ECO:0007669"/>
    <property type="project" value="TreeGrafter"/>
</dbReference>
<dbReference type="STRING" id="1108044.GOOTI_130_00350"/>
<dbReference type="PANTHER" id="PTHR33371">
    <property type="entry name" value="INTERMEMBRANE PHOSPHOLIPID TRANSPORT SYSTEM BINDING PROTEIN MLAD-RELATED"/>
    <property type="match status" value="1"/>
</dbReference>
<dbReference type="Pfam" id="PF02470">
    <property type="entry name" value="MlaD"/>
    <property type="match status" value="1"/>
</dbReference>
<comment type="caution">
    <text evidence="3">The sequence shown here is derived from an EMBL/GenBank/DDBJ whole genome shotgun (WGS) entry which is preliminary data.</text>
</comment>
<dbReference type="InterPro" id="IPR052336">
    <property type="entry name" value="MlaD_Phospholipid_Transporter"/>
</dbReference>
<reference evidence="3" key="1">
    <citation type="submission" date="2012-02" db="EMBL/GenBank/DDBJ databases">
        <title>Whole genome shotgun sequence of Gordonia otitidis NBRC 100426.</title>
        <authorList>
            <person name="Yoshida I."/>
            <person name="Hosoyama A."/>
            <person name="Tsuchikane K."/>
            <person name="Katsumata H."/>
            <person name="Yamazaki S."/>
            <person name="Fujita N."/>
        </authorList>
    </citation>
    <scope>NUCLEOTIDE SEQUENCE [LARGE SCALE GENOMIC DNA]</scope>
    <source>
        <strain evidence="3">NBRC 100426</strain>
    </source>
</reference>
<dbReference type="PANTHER" id="PTHR33371:SF19">
    <property type="entry name" value="MCE-FAMILY PROTEIN MCE4A"/>
    <property type="match status" value="1"/>
</dbReference>
<dbReference type="InterPro" id="IPR005693">
    <property type="entry name" value="Mce"/>
</dbReference>
<dbReference type="OrthoDB" id="3460188at2"/>
<dbReference type="Proteomes" id="UP000005038">
    <property type="component" value="Unassembled WGS sequence"/>
</dbReference>
<sequence>MGRFRLKFYALGLVVVLALGVMITAISFSGGFTNSSTVTVVAPRSGLLMNPGAKVTFRGLQVGRVAAVESHDDGVAIVLAVDANELDEIPDNARVDISSSTVFGAKYVNFIAPQQQSYSALRPGATINTDDVMVEINTVFQNLTGVLRQVEPEKLNEILGALSGALGNGGGASLGTTIDEVTALLTRLNSPRTRLGPTLDAAADAIMAYAPSAPELESLVSHVRSTASTVTDKNPEIDLMLAGVMGFTRTGTDFLKNNGDRTIEALRVLNPTTDLLRVYAPAFTCTIIGMDHVLQTGLPALGSKDYPGIHLDIGFLPGVRLYGYPDNLPVVGASGGPRCFGLPDVPMGTNAPYLVTNTGVNPYRGEPKSQTVQPENLLTSLLGQTNGGRR</sequence>
<evidence type="ECO:0000313" key="4">
    <source>
        <dbReference type="Proteomes" id="UP000005038"/>
    </source>
</evidence>
<name>H5TN84_GORO1</name>
<dbReference type="InterPro" id="IPR024516">
    <property type="entry name" value="Mce_C"/>
</dbReference>
<evidence type="ECO:0000259" key="2">
    <source>
        <dbReference type="Pfam" id="PF11887"/>
    </source>
</evidence>
<proteinExistence type="predicted"/>
<dbReference type="InterPro" id="IPR003399">
    <property type="entry name" value="Mce/MlaD"/>
</dbReference>
<dbReference type="NCBIfam" id="TIGR00996">
    <property type="entry name" value="Mtu_fam_mce"/>
    <property type="match status" value="1"/>
</dbReference>
<feature type="domain" description="Mammalian cell entry C-terminal" evidence="2">
    <location>
        <begin position="119"/>
        <end position="337"/>
    </location>
</feature>
<dbReference type="Pfam" id="PF11887">
    <property type="entry name" value="Mce4_CUP1"/>
    <property type="match status" value="1"/>
</dbReference>
<accession>H5TN84</accession>
<gene>
    <name evidence="3" type="primary">mceA</name>
    <name evidence="3" type="ORF">GOOTI_130_00350</name>
</gene>
<evidence type="ECO:0000313" key="3">
    <source>
        <dbReference type="EMBL" id="GAB34942.1"/>
    </source>
</evidence>
<keyword evidence="4" id="KW-1185">Reference proteome</keyword>
<organism evidence="3 4">
    <name type="scientific">Gordonia otitidis (strain DSM 44809 / CCUG 52243 / JCM 12355 / NBRC 100426 / IFM 10032)</name>
    <dbReference type="NCBI Taxonomy" id="1108044"/>
    <lineage>
        <taxon>Bacteria</taxon>
        <taxon>Bacillati</taxon>
        <taxon>Actinomycetota</taxon>
        <taxon>Actinomycetes</taxon>
        <taxon>Mycobacteriales</taxon>
        <taxon>Gordoniaceae</taxon>
        <taxon>Gordonia</taxon>
    </lineage>
</organism>
<dbReference type="GO" id="GO:0051701">
    <property type="term" value="P:biological process involved in interaction with host"/>
    <property type="evidence" value="ECO:0007669"/>
    <property type="project" value="TreeGrafter"/>
</dbReference>